<dbReference type="AlphaFoldDB" id="A0A150LYS7"/>
<gene>
    <name evidence="2" type="ORF">B4119_2120</name>
</gene>
<evidence type="ECO:0000313" key="2">
    <source>
        <dbReference type="EMBL" id="KYD17408.1"/>
    </source>
</evidence>
<dbReference type="STRING" id="81408.B4119_2120"/>
<evidence type="ECO:0000256" key="1">
    <source>
        <dbReference type="SAM" id="Phobius"/>
    </source>
</evidence>
<dbReference type="EMBL" id="LQYS01000026">
    <property type="protein sequence ID" value="KYD17408.1"/>
    <property type="molecule type" value="Genomic_DNA"/>
</dbReference>
<accession>A0A150LYS7</accession>
<name>A0A150LYS7_9BACL</name>
<organism evidence="2 3">
    <name type="scientific">Saccharococcus caldoxylosilyticus</name>
    <dbReference type="NCBI Taxonomy" id="81408"/>
    <lineage>
        <taxon>Bacteria</taxon>
        <taxon>Bacillati</taxon>
        <taxon>Bacillota</taxon>
        <taxon>Bacilli</taxon>
        <taxon>Bacillales</taxon>
        <taxon>Anoxybacillaceae</taxon>
        <taxon>Saccharococcus</taxon>
    </lineage>
</organism>
<keyword evidence="1" id="KW-0812">Transmembrane</keyword>
<reference evidence="2 3" key="1">
    <citation type="submission" date="2016-01" db="EMBL/GenBank/DDBJ databases">
        <title>Draft Genome Sequences of Seven Thermophilic Sporeformers Isolated from Foods.</title>
        <authorList>
            <person name="Berendsen E.M."/>
            <person name="Wells-Bennik M.H."/>
            <person name="Krawcyk A.O."/>
            <person name="De Jong A."/>
            <person name="Holsappel S."/>
            <person name="Eijlander R.T."/>
            <person name="Kuipers O.P."/>
        </authorList>
    </citation>
    <scope>NUCLEOTIDE SEQUENCE [LARGE SCALE GENOMIC DNA]</scope>
    <source>
        <strain evidence="2 3">B4119</strain>
    </source>
</reference>
<feature type="transmembrane region" description="Helical" evidence="1">
    <location>
        <begin position="89"/>
        <end position="110"/>
    </location>
</feature>
<keyword evidence="1" id="KW-1133">Transmembrane helix</keyword>
<evidence type="ECO:0000313" key="3">
    <source>
        <dbReference type="Proteomes" id="UP000075455"/>
    </source>
</evidence>
<proteinExistence type="predicted"/>
<protein>
    <submittedName>
        <fullName evidence="2">Uncharacterized protein</fullName>
    </submittedName>
</protein>
<dbReference type="Proteomes" id="UP000075455">
    <property type="component" value="Unassembled WGS sequence"/>
</dbReference>
<sequence length="116" mass="13488">MLTFYCPPYGCSKSNFSSVSYSTQRMNANDLLCYIMYSYIIQMDRKLAFFICCYCLIILLAFGTPSSGISLRYSNIVARSVNMSAAQTIHSFLSFILQYFSLIRCLYYLLMYYTFI</sequence>
<keyword evidence="1" id="KW-0472">Membrane</keyword>
<feature type="transmembrane region" description="Helical" evidence="1">
    <location>
        <begin position="47"/>
        <end position="69"/>
    </location>
</feature>
<comment type="caution">
    <text evidence="2">The sequence shown here is derived from an EMBL/GenBank/DDBJ whole genome shotgun (WGS) entry which is preliminary data.</text>
</comment>